<evidence type="ECO:0000313" key="2">
    <source>
        <dbReference type="Proteomes" id="UP000642809"/>
    </source>
</evidence>
<dbReference type="EMBL" id="BMYF01000008">
    <property type="protein sequence ID" value="GHB34964.1"/>
    <property type="molecule type" value="Genomic_DNA"/>
</dbReference>
<keyword evidence="2" id="KW-1185">Reference proteome</keyword>
<dbReference type="AlphaFoldDB" id="A0A8J3CXW6"/>
<accession>A0A8J3CXW6</accession>
<gene>
    <name evidence="1" type="ORF">GCM10008106_15400</name>
</gene>
<name>A0A8J3CXW6_9BACT</name>
<evidence type="ECO:0000313" key="1">
    <source>
        <dbReference type="EMBL" id="GHB34964.1"/>
    </source>
</evidence>
<proteinExistence type="predicted"/>
<reference evidence="1" key="2">
    <citation type="submission" date="2020-09" db="EMBL/GenBank/DDBJ databases">
        <authorList>
            <person name="Sun Q."/>
            <person name="Kim S."/>
        </authorList>
    </citation>
    <scope>NUCLEOTIDE SEQUENCE</scope>
    <source>
        <strain evidence="1">KCTC 23224</strain>
    </source>
</reference>
<sequence>MNACYNLHLSLQEGFSAAELQSQLGLKRYEPVFRMYHKIRVVMEKGDNIYRLEDMVEYDEAIG</sequence>
<comment type="caution">
    <text evidence="1">The sequence shown here is derived from an EMBL/GenBank/DDBJ whole genome shotgun (WGS) entry which is preliminary data.</text>
</comment>
<organism evidence="1 2">
    <name type="scientific">Mongoliitalea lutea</name>
    <dbReference type="NCBI Taxonomy" id="849756"/>
    <lineage>
        <taxon>Bacteria</taxon>
        <taxon>Pseudomonadati</taxon>
        <taxon>Bacteroidota</taxon>
        <taxon>Cytophagia</taxon>
        <taxon>Cytophagales</taxon>
        <taxon>Cyclobacteriaceae</taxon>
        <taxon>Mongoliitalea</taxon>
    </lineage>
</organism>
<protein>
    <submittedName>
        <fullName evidence="1">Uncharacterized protein</fullName>
    </submittedName>
</protein>
<dbReference type="Proteomes" id="UP000642809">
    <property type="component" value="Unassembled WGS sequence"/>
</dbReference>
<reference evidence="1" key="1">
    <citation type="journal article" date="2014" name="Int. J. Syst. Evol. Microbiol.">
        <title>Complete genome sequence of Corynebacterium casei LMG S-19264T (=DSM 44701T), isolated from a smear-ripened cheese.</title>
        <authorList>
            <consortium name="US DOE Joint Genome Institute (JGI-PGF)"/>
            <person name="Walter F."/>
            <person name="Albersmeier A."/>
            <person name="Kalinowski J."/>
            <person name="Ruckert C."/>
        </authorList>
    </citation>
    <scope>NUCLEOTIDE SEQUENCE</scope>
    <source>
        <strain evidence="1">KCTC 23224</strain>
    </source>
</reference>